<comment type="caution">
    <text evidence="2">The sequence shown here is derived from an EMBL/GenBank/DDBJ whole genome shotgun (WGS) entry which is preliminary data.</text>
</comment>
<dbReference type="InterPro" id="IPR011990">
    <property type="entry name" value="TPR-like_helical_dom_sf"/>
</dbReference>
<dbReference type="AlphaFoldDB" id="A0A7J7GLP7"/>
<reference evidence="2 3" key="2">
    <citation type="submission" date="2020-07" db="EMBL/GenBank/DDBJ databases">
        <title>Genome assembly of wild tea tree DASZ reveals pedigree and selection history of tea varieties.</title>
        <authorList>
            <person name="Zhang W."/>
        </authorList>
    </citation>
    <scope>NUCLEOTIDE SEQUENCE [LARGE SCALE GENOMIC DNA]</scope>
    <source>
        <strain evidence="3">cv. G240</strain>
        <tissue evidence="2">Leaf</tissue>
    </source>
</reference>
<evidence type="ECO:0000313" key="3">
    <source>
        <dbReference type="Proteomes" id="UP000593564"/>
    </source>
</evidence>
<evidence type="ECO:0000256" key="1">
    <source>
        <dbReference type="SAM" id="Phobius"/>
    </source>
</evidence>
<sequence>MPFYLISLVLGGMKLNAIDSFLHPSIFTSVVVLMEATGLEMVNFVRIFVFLTDFFALVLPAIFAEDNLSKKGKIYKRKLRLVYHFKSESADNQAEIVEESIKHAKEAIMLDVKDGNSWCKAFHGKMHCCQIGIRIVYCFLIFLNRVSHDIFTYTPTYSVLISLTSSKRAVLFLDAKYLLLQHPLSFRTYFIVKKEEERKSVDLPLTVVIYNQLCLTKKVATIIFIMLVNTAPQVGNFVKTYRYICFNSVTLCFKFAGLRRSKLSQLCRYNSHSSHKDLLWNHNNNSLTSLRLSKVRPTPKRESFVYFLVWYSLGYDGIMSGRQELANCRDKGRLGLQPPWSLVFNSLPRVSFSHTSFLALKETTF</sequence>
<accession>A0A7J7GLP7</accession>
<dbReference type="Proteomes" id="UP000593564">
    <property type="component" value="Unassembled WGS sequence"/>
</dbReference>
<proteinExistence type="predicted"/>
<reference evidence="3" key="1">
    <citation type="journal article" date="2020" name="Nat. Commun.">
        <title>Genome assembly of wild tea tree DASZ reveals pedigree and selection history of tea varieties.</title>
        <authorList>
            <person name="Zhang W."/>
            <person name="Zhang Y."/>
            <person name="Qiu H."/>
            <person name="Guo Y."/>
            <person name="Wan H."/>
            <person name="Zhang X."/>
            <person name="Scossa F."/>
            <person name="Alseekh S."/>
            <person name="Zhang Q."/>
            <person name="Wang P."/>
            <person name="Xu L."/>
            <person name="Schmidt M.H."/>
            <person name="Jia X."/>
            <person name="Li D."/>
            <person name="Zhu A."/>
            <person name="Guo F."/>
            <person name="Chen W."/>
            <person name="Ni D."/>
            <person name="Usadel B."/>
            <person name="Fernie A.R."/>
            <person name="Wen W."/>
        </authorList>
    </citation>
    <scope>NUCLEOTIDE SEQUENCE [LARGE SCALE GENOMIC DNA]</scope>
    <source>
        <strain evidence="3">cv. G240</strain>
    </source>
</reference>
<dbReference type="EMBL" id="JACBKZ010000010">
    <property type="protein sequence ID" value="KAF5940346.1"/>
    <property type="molecule type" value="Genomic_DNA"/>
</dbReference>
<evidence type="ECO:0000313" key="2">
    <source>
        <dbReference type="EMBL" id="KAF5940346.1"/>
    </source>
</evidence>
<dbReference type="Gene3D" id="1.25.40.10">
    <property type="entry name" value="Tetratricopeptide repeat domain"/>
    <property type="match status" value="1"/>
</dbReference>
<keyword evidence="1" id="KW-1133">Transmembrane helix</keyword>
<keyword evidence="1" id="KW-0812">Transmembrane</keyword>
<keyword evidence="1" id="KW-0472">Membrane</keyword>
<feature type="transmembrane region" description="Helical" evidence="1">
    <location>
        <begin position="41"/>
        <end position="63"/>
    </location>
</feature>
<name>A0A7J7GLP7_CAMSI</name>
<gene>
    <name evidence="2" type="ORF">HYC85_021513</name>
</gene>
<protein>
    <submittedName>
        <fullName evidence="2">Uncharacterized protein</fullName>
    </submittedName>
</protein>
<keyword evidence="3" id="KW-1185">Reference proteome</keyword>
<organism evidence="2 3">
    <name type="scientific">Camellia sinensis</name>
    <name type="common">Tea plant</name>
    <name type="synonym">Thea sinensis</name>
    <dbReference type="NCBI Taxonomy" id="4442"/>
    <lineage>
        <taxon>Eukaryota</taxon>
        <taxon>Viridiplantae</taxon>
        <taxon>Streptophyta</taxon>
        <taxon>Embryophyta</taxon>
        <taxon>Tracheophyta</taxon>
        <taxon>Spermatophyta</taxon>
        <taxon>Magnoliopsida</taxon>
        <taxon>eudicotyledons</taxon>
        <taxon>Gunneridae</taxon>
        <taxon>Pentapetalae</taxon>
        <taxon>asterids</taxon>
        <taxon>Ericales</taxon>
        <taxon>Theaceae</taxon>
        <taxon>Camellia</taxon>
    </lineage>
</organism>